<evidence type="ECO:0000313" key="2">
    <source>
        <dbReference type="EMBL" id="STL55978.1"/>
    </source>
</evidence>
<dbReference type="Gene3D" id="3.40.50.620">
    <property type="entry name" value="HUPs"/>
    <property type="match status" value="1"/>
</dbReference>
<gene>
    <name evidence="2" type="primary">argS_3</name>
    <name evidence="2" type="ORF">NCTC9962_04516</name>
</gene>
<dbReference type="GO" id="GO:0004814">
    <property type="term" value="F:arginine-tRNA ligase activity"/>
    <property type="evidence" value="ECO:0007669"/>
    <property type="project" value="UniProtKB-EC"/>
</dbReference>
<feature type="domain" description="Arginyl-tRNA synthetase catalytic core" evidence="1">
    <location>
        <begin position="1"/>
        <end position="28"/>
    </location>
</feature>
<dbReference type="InterPro" id="IPR035684">
    <property type="entry name" value="ArgRS_core"/>
</dbReference>
<proteinExistence type="predicted"/>
<keyword evidence="2" id="KW-0030">Aminoacyl-tRNA synthetase</keyword>
<dbReference type="SUPFAM" id="SSF52374">
    <property type="entry name" value="Nucleotidylyl transferase"/>
    <property type="match status" value="1"/>
</dbReference>
<dbReference type="Pfam" id="PF00750">
    <property type="entry name" value="tRNA-synt_1d"/>
    <property type="match status" value="1"/>
</dbReference>
<reference evidence="2 3" key="1">
    <citation type="submission" date="2018-06" db="EMBL/GenBank/DDBJ databases">
        <authorList>
            <consortium name="Pathogen Informatics"/>
            <person name="Doyle S."/>
        </authorList>
    </citation>
    <scope>NUCLEOTIDE SEQUENCE [LARGE SCALE GENOMIC DNA]</scope>
    <source>
        <strain evidence="2 3">NCTC9962</strain>
    </source>
</reference>
<dbReference type="EC" id="6.1.1.19" evidence="2"/>
<dbReference type="AlphaFoldDB" id="A0A377BCQ8"/>
<keyword evidence="2" id="KW-0436">Ligase</keyword>
<sequence length="45" mass="4975">MGVIIQKKDGGYLYTTTDIACAKYRYEHCMPIACCITSTPVSINT</sequence>
<organism evidence="2 3">
    <name type="scientific">Escherichia coli</name>
    <dbReference type="NCBI Taxonomy" id="562"/>
    <lineage>
        <taxon>Bacteria</taxon>
        <taxon>Pseudomonadati</taxon>
        <taxon>Pseudomonadota</taxon>
        <taxon>Gammaproteobacteria</taxon>
        <taxon>Enterobacterales</taxon>
        <taxon>Enterobacteriaceae</taxon>
        <taxon>Escherichia</taxon>
    </lineage>
</organism>
<dbReference type="Proteomes" id="UP000254052">
    <property type="component" value="Unassembled WGS sequence"/>
</dbReference>
<protein>
    <submittedName>
        <fullName evidence="2">Arginyl-tRNA synthetase</fullName>
        <ecNumber evidence="2">6.1.1.19</ecNumber>
    </submittedName>
</protein>
<name>A0A377BCQ8_ECOLX</name>
<evidence type="ECO:0000259" key="1">
    <source>
        <dbReference type="Pfam" id="PF00750"/>
    </source>
</evidence>
<dbReference type="EMBL" id="UGED01000009">
    <property type="protein sequence ID" value="STL55978.1"/>
    <property type="molecule type" value="Genomic_DNA"/>
</dbReference>
<dbReference type="InterPro" id="IPR014729">
    <property type="entry name" value="Rossmann-like_a/b/a_fold"/>
</dbReference>
<accession>A0A377BCQ8</accession>
<evidence type="ECO:0000313" key="3">
    <source>
        <dbReference type="Proteomes" id="UP000254052"/>
    </source>
</evidence>